<dbReference type="InterPro" id="IPR043129">
    <property type="entry name" value="ATPase_NBD"/>
</dbReference>
<dbReference type="PANTHER" id="PTHR18964:SF173">
    <property type="entry name" value="GLUCOKINASE"/>
    <property type="match status" value="1"/>
</dbReference>
<comment type="caution">
    <text evidence="2">The sequence shown here is derived from an EMBL/GenBank/DDBJ whole genome shotgun (WGS) entry which is preliminary data.</text>
</comment>
<sequence length="395" mass="40312">MAKDRVTPGSQTSLREANRARIVGVVQQRGSITQVELAGVTGLSAATISNIVKELTGAGVLTTTPTSRSGRRAQEVSLARNLGLVAGVHFGERSMRVALADVSHRVVAEQRLPLPPEHRADDGLDRAAMLVEEMVDSVGASLGEVLAMGVGIPAPVDVRAGEVSAEGLLRGWDGTDVPAVLGRRLGVPVHVDNDANLGALAEARLGAAKGLRDVAYLRVSHGVGLGLVLGGAVHHGRSGGAGELGHLVLDDDGPPCRCGNRGCLETLVGSASLLARLQPTHGHLALRDAVGKALDGDEVCREVIAAAAVHLGRAIATVCTLLDPDVVVVGGELVRAGDVFLETLSTTIAGRTLPSTAGPVAVLPSLLGDQAEVRGALALALDSYQGQALTVGVGT</sequence>
<name>A0A939LPV8_9CELL</name>
<comment type="similarity">
    <text evidence="1">Belongs to the ROK (NagC/XylR) family.</text>
</comment>
<dbReference type="Gene3D" id="3.30.420.40">
    <property type="match status" value="2"/>
</dbReference>
<dbReference type="SUPFAM" id="SSF46785">
    <property type="entry name" value="Winged helix' DNA-binding domain"/>
    <property type="match status" value="1"/>
</dbReference>
<protein>
    <submittedName>
        <fullName evidence="2">ROK family transcriptional regulator</fullName>
    </submittedName>
</protein>
<dbReference type="RefSeq" id="WP_208055935.1">
    <property type="nucleotide sequence ID" value="NZ_JAGEMK010000005.1"/>
</dbReference>
<dbReference type="InterPro" id="IPR036390">
    <property type="entry name" value="WH_DNA-bd_sf"/>
</dbReference>
<dbReference type="PANTHER" id="PTHR18964">
    <property type="entry name" value="ROK (REPRESSOR, ORF, KINASE) FAMILY"/>
    <property type="match status" value="1"/>
</dbReference>
<dbReference type="SUPFAM" id="SSF53067">
    <property type="entry name" value="Actin-like ATPase domain"/>
    <property type="match status" value="1"/>
</dbReference>
<accession>A0A939LPV8</accession>
<dbReference type="Proteomes" id="UP000664209">
    <property type="component" value="Unassembled WGS sequence"/>
</dbReference>
<dbReference type="EMBL" id="JAGEMK010000005">
    <property type="protein sequence ID" value="MBO1752241.1"/>
    <property type="molecule type" value="Genomic_DNA"/>
</dbReference>
<dbReference type="Pfam" id="PF13412">
    <property type="entry name" value="HTH_24"/>
    <property type="match status" value="1"/>
</dbReference>
<keyword evidence="3" id="KW-1185">Reference proteome</keyword>
<dbReference type="AlphaFoldDB" id="A0A939LPV8"/>
<organism evidence="2 3">
    <name type="scientific">Actinotalea soli</name>
    <dbReference type="NCBI Taxonomy" id="2819234"/>
    <lineage>
        <taxon>Bacteria</taxon>
        <taxon>Bacillati</taxon>
        <taxon>Actinomycetota</taxon>
        <taxon>Actinomycetes</taxon>
        <taxon>Micrococcales</taxon>
        <taxon>Cellulomonadaceae</taxon>
        <taxon>Actinotalea</taxon>
    </lineage>
</organism>
<reference evidence="2" key="1">
    <citation type="submission" date="2021-03" db="EMBL/GenBank/DDBJ databases">
        <title>Actinotalea soli sp. nov., isolated from soil.</title>
        <authorList>
            <person name="Ping W."/>
            <person name="Zhang J."/>
        </authorList>
    </citation>
    <scope>NUCLEOTIDE SEQUENCE</scope>
    <source>
        <strain evidence="2">BY-33</strain>
    </source>
</reference>
<proteinExistence type="inferred from homology"/>
<dbReference type="Pfam" id="PF00480">
    <property type="entry name" value="ROK"/>
    <property type="match status" value="1"/>
</dbReference>
<evidence type="ECO:0000313" key="2">
    <source>
        <dbReference type="EMBL" id="MBO1752241.1"/>
    </source>
</evidence>
<evidence type="ECO:0000313" key="3">
    <source>
        <dbReference type="Proteomes" id="UP000664209"/>
    </source>
</evidence>
<gene>
    <name evidence="2" type="ORF">J4G33_10555</name>
</gene>
<dbReference type="PROSITE" id="PS01125">
    <property type="entry name" value="ROK"/>
    <property type="match status" value="1"/>
</dbReference>
<evidence type="ECO:0000256" key="1">
    <source>
        <dbReference type="ARBA" id="ARBA00006479"/>
    </source>
</evidence>
<dbReference type="InterPro" id="IPR000600">
    <property type="entry name" value="ROK"/>
</dbReference>
<dbReference type="InterPro" id="IPR049874">
    <property type="entry name" value="ROK_cs"/>
</dbReference>
<dbReference type="Gene3D" id="1.10.10.10">
    <property type="entry name" value="Winged helix-like DNA-binding domain superfamily/Winged helix DNA-binding domain"/>
    <property type="match status" value="1"/>
</dbReference>
<dbReference type="InterPro" id="IPR036388">
    <property type="entry name" value="WH-like_DNA-bd_sf"/>
</dbReference>